<evidence type="ECO:0000256" key="13">
    <source>
        <dbReference type="ARBA" id="ARBA00047700"/>
    </source>
</evidence>
<proteinExistence type="inferred from homology"/>
<comment type="cofactor">
    <cofactor evidence="1">
        <name>Mg(2+)</name>
        <dbReference type="ChEBI" id="CHEBI:18420"/>
    </cofactor>
</comment>
<evidence type="ECO:0000256" key="9">
    <source>
        <dbReference type="ARBA" id="ARBA00022777"/>
    </source>
</evidence>
<comment type="function">
    <text evidence="2">Catalyzes the phosphorylation of pyruvate to phosphoenolpyruvate.</text>
</comment>
<dbReference type="Gene3D" id="3.30.470.20">
    <property type="entry name" value="ATP-grasp fold, B domain"/>
    <property type="match status" value="1"/>
</dbReference>
<sequence>MKNVDLNFSTGILPLDSMLHGLKPGDNVVLRLESIKLFIPFVHRFTRQAYAEGKEIIYFRFALHERLVPEDVEYHIYHLEPEKGFENFVSQIISTIEKFGIGTCYVFDSLSNLAVDWYSDVMVGNFFMLTCPYLYKFDTIAYFALMRNRHEINTITNIQKTAQVVLEIYENEEEIYIQPIKVEKRYSPTLYMLHKWDKKENSEDVIYPVKESATIAKILARKLQPWLDFRGKKQDLWHITFKQAQETLEGILLGEISPVQANIFKNRLLKMAIVRDDLLFILAVNYFELEDLLAIGKRLIGTGLIGGKSVGMLIAQAILKKDDPKWEDILEIQDSFFIGSEVYYSFLVENDCWWERRKLCAEETFLTNLEETNQKIMAGVFPPHIMEQFENMLDYYGQAPIIVRSSSLQEDAYGNSFSGKYESVFLANQGPPEERMEKFLQAVKTVYASTVGKDALTYRKMRGLIDMDEQMALLVQRVSGSIYGNYFYPQAAGVGFSFNPYVWDQRIDPKAGFIRLVFGLGTRAVDRTDDDYTRLVAVNCPTLRLEKSFSDILPVSQKKVDVLDLKENHLTTHRFRAVMKENPNIPIELYAERDAELEKRAEESNRPIPFSLVLTFDRLLRETNFIKDFGNILKTLQHAYQTPVDVEFSVNFFKDQKYKINLLQCRPFQIKSQIKIIDSPSEIESKEIIIKTSGPIIGTSIATTLDRIIYIVPKIYGQMGMRDRHEIARLIGKINHHPSSKKKKIMLLGPGRWGTSSPSLGIPVIFAEINQVSIICEIAEMHSGLIPDISLGTHFFNNIVELDMLYIALNPEGKDNYLNRDYFVSEKNQLLEIIPNGQQWEHAIKVIDPPLINKEREVKLNMNSITQIGYCYK</sequence>
<dbReference type="InterPro" id="IPR006319">
    <property type="entry name" value="PEP_synth"/>
</dbReference>
<evidence type="ECO:0000256" key="3">
    <source>
        <dbReference type="ARBA" id="ARBA00004742"/>
    </source>
</evidence>
<dbReference type="EC" id="2.7.9.2" evidence="5"/>
<keyword evidence="8" id="KW-0547">Nucleotide-binding</keyword>
<name>A0ABY6HXB0_9ARCH</name>
<dbReference type="Gene3D" id="3.30.1490.20">
    <property type="entry name" value="ATP-grasp fold, A domain"/>
    <property type="match status" value="1"/>
</dbReference>
<comment type="similarity">
    <text evidence="4">Belongs to the PEP-utilizing enzyme family.</text>
</comment>
<evidence type="ECO:0000256" key="1">
    <source>
        <dbReference type="ARBA" id="ARBA00001946"/>
    </source>
</evidence>
<comment type="pathway">
    <text evidence="3">Carbohydrate biosynthesis; gluconeogenesis.</text>
</comment>
<evidence type="ECO:0000256" key="10">
    <source>
        <dbReference type="ARBA" id="ARBA00022840"/>
    </source>
</evidence>
<evidence type="ECO:0000256" key="8">
    <source>
        <dbReference type="ARBA" id="ARBA00022741"/>
    </source>
</evidence>
<dbReference type="PANTHER" id="PTHR43030">
    <property type="entry name" value="PHOSPHOENOLPYRUVATE SYNTHASE"/>
    <property type="match status" value="1"/>
</dbReference>
<protein>
    <recommendedName>
        <fullName evidence="5">pyruvate, water dikinase</fullName>
        <ecNumber evidence="5">2.7.9.2</ecNumber>
    </recommendedName>
    <alternativeName>
        <fullName evidence="12">Pyruvate, water dikinase</fullName>
    </alternativeName>
</protein>
<keyword evidence="7" id="KW-0479">Metal-binding</keyword>
<dbReference type="Proteomes" id="UP001208689">
    <property type="component" value="Chromosome"/>
</dbReference>
<dbReference type="InterPro" id="IPR013815">
    <property type="entry name" value="ATP_grasp_subdomain_1"/>
</dbReference>
<evidence type="ECO:0000256" key="2">
    <source>
        <dbReference type="ARBA" id="ARBA00002988"/>
    </source>
</evidence>
<evidence type="ECO:0000256" key="11">
    <source>
        <dbReference type="ARBA" id="ARBA00022842"/>
    </source>
</evidence>
<reference evidence="15" key="1">
    <citation type="submission" date="2022-09" db="EMBL/GenBank/DDBJ databases">
        <title>Actin cytoskeleton and complex cell architecture in an #Asgard archaeon.</title>
        <authorList>
            <person name="Ponce Toledo R.I."/>
            <person name="Schleper C."/>
            <person name="Rodrigues Oliveira T."/>
            <person name="Wollweber F."/>
            <person name="Xu J."/>
            <person name="Rittmann S."/>
            <person name="Klingl A."/>
            <person name="Pilhofer M."/>
        </authorList>
    </citation>
    <scope>NUCLEOTIDE SEQUENCE</scope>
    <source>
        <strain evidence="15">B-35</strain>
    </source>
</reference>
<keyword evidence="16" id="KW-1185">Reference proteome</keyword>
<comment type="catalytic activity">
    <reaction evidence="13">
        <text>pyruvate + ATP + H2O = phosphoenolpyruvate + AMP + phosphate + 2 H(+)</text>
        <dbReference type="Rhea" id="RHEA:11364"/>
        <dbReference type="ChEBI" id="CHEBI:15361"/>
        <dbReference type="ChEBI" id="CHEBI:15377"/>
        <dbReference type="ChEBI" id="CHEBI:15378"/>
        <dbReference type="ChEBI" id="CHEBI:30616"/>
        <dbReference type="ChEBI" id="CHEBI:43474"/>
        <dbReference type="ChEBI" id="CHEBI:58702"/>
        <dbReference type="ChEBI" id="CHEBI:456215"/>
        <dbReference type="EC" id="2.7.9.2"/>
    </reaction>
</comment>
<dbReference type="EMBL" id="CP104013">
    <property type="protein sequence ID" value="UYP48150.1"/>
    <property type="molecule type" value="Genomic_DNA"/>
</dbReference>
<feature type="domain" description="Pyruvate phosphate dikinase AMP/ATP-binding" evidence="14">
    <location>
        <begin position="304"/>
        <end position="675"/>
    </location>
</feature>
<keyword evidence="9" id="KW-0418">Kinase</keyword>
<accession>A0ABY6HXB0</accession>
<keyword evidence="10" id="KW-0067">ATP-binding</keyword>
<dbReference type="PANTHER" id="PTHR43030:SF1">
    <property type="entry name" value="PHOSPHOENOLPYRUVATE SYNTHASE"/>
    <property type="match status" value="1"/>
</dbReference>
<dbReference type="InterPro" id="IPR002192">
    <property type="entry name" value="PPDK_AMP/ATP-bd"/>
</dbReference>
<evidence type="ECO:0000256" key="6">
    <source>
        <dbReference type="ARBA" id="ARBA00022679"/>
    </source>
</evidence>
<keyword evidence="11" id="KW-0460">Magnesium</keyword>
<evidence type="ECO:0000313" key="15">
    <source>
        <dbReference type="EMBL" id="UYP48150.1"/>
    </source>
</evidence>
<evidence type="ECO:0000256" key="5">
    <source>
        <dbReference type="ARBA" id="ARBA00011996"/>
    </source>
</evidence>
<evidence type="ECO:0000256" key="7">
    <source>
        <dbReference type="ARBA" id="ARBA00022723"/>
    </source>
</evidence>
<gene>
    <name evidence="15" type="ORF">NEF87_004435</name>
</gene>
<dbReference type="Pfam" id="PF01326">
    <property type="entry name" value="PPDK_N"/>
    <property type="match status" value="1"/>
</dbReference>
<organism evidence="15 16">
    <name type="scientific">Candidatus Lokiarchaeum ossiferum</name>
    <dbReference type="NCBI Taxonomy" id="2951803"/>
    <lineage>
        <taxon>Archaea</taxon>
        <taxon>Promethearchaeati</taxon>
        <taxon>Promethearchaeota</taxon>
        <taxon>Promethearchaeia</taxon>
        <taxon>Promethearchaeales</taxon>
        <taxon>Promethearchaeaceae</taxon>
        <taxon>Candidatus Lokiarchaeum</taxon>
    </lineage>
</organism>
<keyword evidence="6" id="KW-0808">Transferase</keyword>
<dbReference type="SUPFAM" id="SSF56059">
    <property type="entry name" value="Glutathione synthetase ATP-binding domain-like"/>
    <property type="match status" value="1"/>
</dbReference>
<evidence type="ECO:0000256" key="4">
    <source>
        <dbReference type="ARBA" id="ARBA00007837"/>
    </source>
</evidence>
<evidence type="ECO:0000256" key="12">
    <source>
        <dbReference type="ARBA" id="ARBA00033470"/>
    </source>
</evidence>
<evidence type="ECO:0000313" key="16">
    <source>
        <dbReference type="Proteomes" id="UP001208689"/>
    </source>
</evidence>
<evidence type="ECO:0000259" key="14">
    <source>
        <dbReference type="Pfam" id="PF01326"/>
    </source>
</evidence>